<dbReference type="EMBL" id="CP014325">
    <property type="protein sequence ID" value="APR65360.1"/>
    <property type="molecule type" value="Genomic_DNA"/>
</dbReference>
<name>A0ABM6FVN1_BORAN</name>
<dbReference type="Pfam" id="PF05561">
    <property type="entry name" value="DUF764"/>
    <property type="match status" value="1"/>
</dbReference>
<evidence type="ECO:0000313" key="1">
    <source>
        <dbReference type="EMBL" id="APR65360.1"/>
    </source>
</evidence>
<evidence type="ECO:0008006" key="3">
    <source>
        <dbReference type="Google" id="ProtNLM"/>
    </source>
</evidence>
<keyword evidence="2" id="KW-1185">Reference proteome</keyword>
<sequence length="181" mass="21138">MFVLLNLYESQSFLIKIFLHFKNYLKHFSLRLEIINSYNSLCLNDLEDNYSYIIVINPAGFDCLEPRSLRSGSFYENVNEFGLKFTIYFLGFVRTSGELKTYVNLHKLYEYFLGFLHENSCKFEFSKPIEGKYNLSLNYYLKSMGDLINGGFVNISCNDQKAVLGLSQHYRADIQVIETKS</sequence>
<reference evidence="1" key="1">
    <citation type="submission" date="2016-02" db="EMBL/GenBank/DDBJ databases">
        <title>lpA89 plasmid of the avian spirochetosis agent Borrelia anserina Es.</title>
        <authorList>
            <person name="Elbir H."/>
            <person name="Sitlani P."/>
            <person name="Bergstroem S."/>
            <person name="Barbour A.G."/>
        </authorList>
    </citation>
    <scope>NUCLEOTIDE SEQUENCE [LARGE SCALE GENOMIC DNA]</scope>
    <source>
        <strain evidence="1">Es</strain>
        <plasmid evidence="1">lpA89</plasmid>
    </source>
</reference>
<protein>
    <recommendedName>
        <fullName evidence="3">Cytosolic protein</fullName>
    </recommendedName>
</protein>
<evidence type="ECO:0000313" key="2">
    <source>
        <dbReference type="Proteomes" id="UP000185502"/>
    </source>
</evidence>
<accession>A0ABM6FVN1</accession>
<keyword evidence="1" id="KW-0614">Plasmid</keyword>
<gene>
    <name evidence="1" type="ORF">N187_A41</name>
</gene>
<proteinExistence type="predicted"/>
<geneLocation type="plasmid" evidence="1 2">
    <name>lpA89</name>
</geneLocation>
<dbReference type="InterPro" id="IPR008483">
    <property type="entry name" value="DUF764_BOR_spp"/>
</dbReference>
<dbReference type="Proteomes" id="UP000185502">
    <property type="component" value="Plasmid lpA89"/>
</dbReference>
<organism evidence="1 2">
    <name type="scientific">Borrelia anserina Es</name>
    <dbReference type="NCBI Taxonomy" id="1365188"/>
    <lineage>
        <taxon>Bacteria</taxon>
        <taxon>Pseudomonadati</taxon>
        <taxon>Spirochaetota</taxon>
        <taxon>Spirochaetia</taxon>
        <taxon>Spirochaetales</taxon>
        <taxon>Borreliaceae</taxon>
        <taxon>Borrelia</taxon>
    </lineage>
</organism>